<comment type="caution">
    <text evidence="4">The sequence shown here is derived from an EMBL/GenBank/DDBJ whole genome shotgun (WGS) entry which is preliminary data.</text>
</comment>
<keyword evidence="3" id="KW-0732">Signal</keyword>
<dbReference type="Proteomes" id="UP001060275">
    <property type="component" value="Unassembled WGS sequence"/>
</dbReference>
<evidence type="ECO:0000313" key="5">
    <source>
        <dbReference type="Proteomes" id="UP001060275"/>
    </source>
</evidence>
<evidence type="ECO:0000256" key="1">
    <source>
        <dbReference type="ARBA" id="ARBA00007469"/>
    </source>
</evidence>
<dbReference type="AlphaFoldDB" id="A0A9Q4APM2"/>
<dbReference type="PANTHER" id="PTHR11240:SF22">
    <property type="entry name" value="RIBONUCLEASE T2"/>
    <property type="match status" value="1"/>
</dbReference>
<dbReference type="Pfam" id="PF00445">
    <property type="entry name" value="Ribonuclease_T2"/>
    <property type="match status" value="1"/>
</dbReference>
<evidence type="ECO:0000256" key="2">
    <source>
        <dbReference type="RuleBase" id="RU004328"/>
    </source>
</evidence>
<reference evidence="4" key="1">
    <citation type="submission" date="2022-06" db="EMBL/GenBank/DDBJ databases">
        <title>Devosia sp. XJ19-45 genome assembly.</title>
        <authorList>
            <person name="Li B."/>
            <person name="Cai M."/>
            <person name="Nie G."/>
            <person name="Li W."/>
        </authorList>
    </citation>
    <scope>NUCLEOTIDE SEQUENCE</scope>
    <source>
        <strain evidence="4">XJ19-45</strain>
    </source>
</reference>
<dbReference type="PROSITE" id="PS00531">
    <property type="entry name" value="RNASE_T2_2"/>
    <property type="match status" value="1"/>
</dbReference>
<dbReference type="CDD" id="cd01062">
    <property type="entry name" value="RNase_T2_prok"/>
    <property type="match status" value="1"/>
</dbReference>
<feature type="chain" id="PRO_5040487590" evidence="3">
    <location>
        <begin position="21"/>
        <end position="326"/>
    </location>
</feature>
<dbReference type="InterPro" id="IPR018188">
    <property type="entry name" value="RNase_T2_His_AS_1"/>
</dbReference>
<comment type="similarity">
    <text evidence="1 2">Belongs to the RNase T2 family.</text>
</comment>
<dbReference type="InterPro" id="IPR039378">
    <property type="entry name" value="RNase_T2_prok"/>
</dbReference>
<dbReference type="InterPro" id="IPR036430">
    <property type="entry name" value="RNase_T2-like_sf"/>
</dbReference>
<dbReference type="RefSeq" id="WP_254674492.1">
    <property type="nucleotide sequence ID" value="NZ_JAMWDU010000003.1"/>
</dbReference>
<feature type="signal peptide" evidence="3">
    <location>
        <begin position="1"/>
        <end position="20"/>
    </location>
</feature>
<keyword evidence="5" id="KW-1185">Reference proteome</keyword>
<dbReference type="SUPFAM" id="SSF55895">
    <property type="entry name" value="Ribonuclease Rh-like"/>
    <property type="match status" value="1"/>
</dbReference>
<dbReference type="InterPro" id="IPR001568">
    <property type="entry name" value="RNase_T2-like"/>
</dbReference>
<accession>A0A9Q4APM2</accession>
<protein>
    <submittedName>
        <fullName evidence="4">Ribonuclease</fullName>
    </submittedName>
</protein>
<dbReference type="EMBL" id="JAMWDU010000003">
    <property type="protein sequence ID" value="MCP8887416.1"/>
    <property type="molecule type" value="Genomic_DNA"/>
</dbReference>
<dbReference type="PROSITE" id="PS00530">
    <property type="entry name" value="RNASE_T2_1"/>
    <property type="match status" value="1"/>
</dbReference>
<dbReference type="GO" id="GO:0006401">
    <property type="term" value="P:RNA catabolic process"/>
    <property type="evidence" value="ECO:0007669"/>
    <property type="project" value="TreeGrafter"/>
</dbReference>
<dbReference type="GO" id="GO:0003723">
    <property type="term" value="F:RNA binding"/>
    <property type="evidence" value="ECO:0007669"/>
    <property type="project" value="InterPro"/>
</dbReference>
<dbReference type="PANTHER" id="PTHR11240">
    <property type="entry name" value="RIBONUCLEASE T2"/>
    <property type="match status" value="1"/>
</dbReference>
<dbReference type="InterPro" id="IPR033130">
    <property type="entry name" value="RNase_T2_His_AS_2"/>
</dbReference>
<proteinExistence type="inferred from homology"/>
<evidence type="ECO:0000313" key="4">
    <source>
        <dbReference type="EMBL" id="MCP8887416.1"/>
    </source>
</evidence>
<gene>
    <name evidence="4" type="ORF">NF348_09895</name>
</gene>
<name>A0A9Q4APM2_9HYPH</name>
<dbReference type="GO" id="GO:0033897">
    <property type="term" value="F:ribonuclease T2 activity"/>
    <property type="evidence" value="ECO:0007669"/>
    <property type="project" value="InterPro"/>
</dbReference>
<dbReference type="Gene3D" id="3.90.730.10">
    <property type="entry name" value="Ribonuclease T2-like"/>
    <property type="match status" value="1"/>
</dbReference>
<evidence type="ECO:0000256" key="3">
    <source>
        <dbReference type="SAM" id="SignalP"/>
    </source>
</evidence>
<organism evidence="4 5">
    <name type="scientific">Devosia ureilytica</name>
    <dbReference type="NCBI Taxonomy" id="2952754"/>
    <lineage>
        <taxon>Bacteria</taxon>
        <taxon>Pseudomonadati</taxon>
        <taxon>Pseudomonadota</taxon>
        <taxon>Alphaproteobacteria</taxon>
        <taxon>Hyphomicrobiales</taxon>
        <taxon>Devosiaceae</taxon>
        <taxon>Devosia</taxon>
    </lineage>
</organism>
<sequence>MKRLTTILAMALLLMPAAHGEVPLTGRFSALEACPAFQSISRQTNPGNVVLEPGQTYDLLAANKTPPTHFWIVVPGAEPDRRWVEIACGTTDVALAPAHDAPTAPQAYRGTQYVLAVNWQPAFCETAEHIRECRNQRPNAFEATNFTLHGLWPQPRDNEYCDVSQRDLWASRDGRWRDLPQLDLTIALRRDLDMVMPGSLSGLDRHEWIKHGTCYGADQREYYADALDLMLALNTSSVAELFAANIGKRLTLDQIRTAFDTSFGLGTGDRVSLDCAQDGNRTLITELQINLTGAITGPDDFAALMLAADPAGSDCRSGQVDAVGLR</sequence>